<dbReference type="RefSeq" id="WP_212692960.1">
    <property type="nucleotide sequence ID" value="NZ_CP058561.1"/>
</dbReference>
<dbReference type="AlphaFoldDB" id="A0A8J8SBV0"/>
<keyword evidence="2" id="KW-1185">Reference proteome</keyword>
<name>A0A8J8SBV0_9FIRM</name>
<evidence type="ECO:0000313" key="2">
    <source>
        <dbReference type="Proteomes" id="UP000677305"/>
    </source>
</evidence>
<dbReference type="EMBL" id="CP058561">
    <property type="protein sequence ID" value="QUH28751.1"/>
    <property type="molecule type" value="Genomic_DNA"/>
</dbReference>
<gene>
    <name evidence="1" type="ORF">HYG85_07430</name>
</gene>
<organism evidence="1 2">
    <name type="scientific">Vallitalea guaymasensis</name>
    <dbReference type="NCBI Taxonomy" id="1185412"/>
    <lineage>
        <taxon>Bacteria</taxon>
        <taxon>Bacillati</taxon>
        <taxon>Bacillota</taxon>
        <taxon>Clostridia</taxon>
        <taxon>Lachnospirales</taxon>
        <taxon>Vallitaleaceae</taxon>
        <taxon>Vallitalea</taxon>
    </lineage>
</organism>
<dbReference type="KEGG" id="vgu:HYG85_07430"/>
<protein>
    <submittedName>
        <fullName evidence="1">Uncharacterized protein</fullName>
    </submittedName>
</protein>
<reference evidence="1 2" key="1">
    <citation type="submission" date="2020-07" db="EMBL/GenBank/DDBJ databases">
        <title>Vallitalea guaymasensis genome.</title>
        <authorList>
            <person name="Postec A."/>
        </authorList>
    </citation>
    <scope>NUCLEOTIDE SEQUENCE [LARGE SCALE GENOMIC DNA]</scope>
    <source>
        <strain evidence="1 2">Ra1766G1</strain>
    </source>
</reference>
<sequence>MFLIYDKKTREAVRCHGPNSGFIDNDDRELKKDLHLRSNEEYIKLNKTCIDEIRSKAFDNL</sequence>
<dbReference type="Proteomes" id="UP000677305">
    <property type="component" value="Chromosome"/>
</dbReference>
<evidence type="ECO:0000313" key="1">
    <source>
        <dbReference type="EMBL" id="QUH28751.1"/>
    </source>
</evidence>
<proteinExistence type="predicted"/>
<accession>A0A8J8SBV0</accession>